<dbReference type="OrthoDB" id="794480at2"/>
<organism evidence="2 3">
    <name type="scientific">Chishuiella changwenlii</name>
    <dbReference type="NCBI Taxonomy" id="1434701"/>
    <lineage>
        <taxon>Bacteria</taxon>
        <taxon>Pseudomonadati</taxon>
        <taxon>Bacteroidota</taxon>
        <taxon>Flavobacteriia</taxon>
        <taxon>Flavobacteriales</taxon>
        <taxon>Weeksellaceae</taxon>
        <taxon>Chishuiella</taxon>
    </lineage>
</organism>
<keyword evidence="4" id="KW-1185">Reference proteome</keyword>
<name>A0A1M6TLF8_9FLAO</name>
<dbReference type="EMBL" id="BMFL01000014">
    <property type="protein sequence ID" value="GGF03588.1"/>
    <property type="molecule type" value="Genomic_DNA"/>
</dbReference>
<sequence>MDISKLTEETSSNTEKWKKIEQFFQENFTDGEKPDLDTILFIIGVQELGQGKKKFKKDDKLNLLHIAVCRVLEPFGFYRFDGKDADGWPHFELLDELPPLKTNEQTLLMKYAVIQYFDDQQIINFES</sequence>
<dbReference type="AlphaFoldDB" id="A0A1M6TLF8"/>
<dbReference type="Proteomes" id="UP000650994">
    <property type="component" value="Unassembled WGS sequence"/>
</dbReference>
<protein>
    <submittedName>
        <fullName evidence="2">Uncharacterized protein</fullName>
    </submittedName>
</protein>
<gene>
    <name evidence="1" type="ORF">GCM10010984_21200</name>
    <name evidence="2" type="ORF">SAMN05443634_1023</name>
</gene>
<reference evidence="1" key="5">
    <citation type="submission" date="2024-05" db="EMBL/GenBank/DDBJ databases">
        <authorList>
            <person name="Sun Q."/>
            <person name="Zhou Y."/>
        </authorList>
    </citation>
    <scope>NUCLEOTIDE SEQUENCE</scope>
    <source>
        <strain evidence="1">CGMCC 1.12707</strain>
    </source>
</reference>
<reference evidence="1" key="1">
    <citation type="journal article" date="2014" name="Int. J. Syst. Evol. Microbiol.">
        <title>Complete genome of a new Firmicutes species belonging to the dominant human colonic microbiota ('Ruminococcus bicirculans') reveals two chromosomes and a selective capacity to utilize plant glucans.</title>
        <authorList>
            <consortium name="NISC Comparative Sequencing Program"/>
            <person name="Wegmann U."/>
            <person name="Louis P."/>
            <person name="Goesmann A."/>
            <person name="Henrissat B."/>
            <person name="Duncan S.H."/>
            <person name="Flint H.J."/>
        </authorList>
    </citation>
    <scope>NUCLEOTIDE SEQUENCE</scope>
    <source>
        <strain evidence="1">CGMCC 1.12707</strain>
    </source>
</reference>
<evidence type="ECO:0000313" key="2">
    <source>
        <dbReference type="EMBL" id="SHK57835.1"/>
    </source>
</evidence>
<dbReference type="RefSeq" id="WP_072929255.1">
    <property type="nucleotide sequence ID" value="NZ_BMFL01000014.1"/>
</dbReference>
<evidence type="ECO:0000313" key="4">
    <source>
        <dbReference type="Proteomes" id="UP000650994"/>
    </source>
</evidence>
<dbReference type="EMBL" id="FRBH01000002">
    <property type="protein sequence ID" value="SHK57835.1"/>
    <property type="molecule type" value="Genomic_DNA"/>
</dbReference>
<reference evidence="2" key="3">
    <citation type="submission" date="2016-11" db="EMBL/GenBank/DDBJ databases">
        <authorList>
            <person name="Jaros S."/>
            <person name="Januszkiewicz K."/>
            <person name="Wedrychowicz H."/>
        </authorList>
    </citation>
    <scope>NUCLEOTIDE SEQUENCE [LARGE SCALE GENOMIC DNA]</scope>
    <source>
        <strain evidence="2">DSM 27989</strain>
    </source>
</reference>
<reference evidence="3" key="2">
    <citation type="submission" date="2016-11" db="EMBL/GenBank/DDBJ databases">
        <authorList>
            <person name="Varghese N."/>
            <person name="Submissions S."/>
        </authorList>
    </citation>
    <scope>NUCLEOTIDE SEQUENCE [LARGE SCALE GENOMIC DNA]</scope>
    <source>
        <strain evidence="3">DSM 27989</strain>
    </source>
</reference>
<evidence type="ECO:0000313" key="3">
    <source>
        <dbReference type="Proteomes" id="UP000184120"/>
    </source>
</evidence>
<accession>A0A1M6TLF8</accession>
<dbReference type="STRING" id="1434701.SAMN05443634_1023"/>
<evidence type="ECO:0000313" key="1">
    <source>
        <dbReference type="EMBL" id="GGF03588.1"/>
    </source>
</evidence>
<reference evidence="4" key="4">
    <citation type="journal article" date="2019" name="Int. J. Syst. Evol. Microbiol.">
        <title>The Global Catalogue of Microorganisms (GCM) 10K type strain sequencing project: providing services to taxonomists for standard genome sequencing and annotation.</title>
        <authorList>
            <consortium name="The Broad Institute Genomics Platform"/>
            <consortium name="The Broad Institute Genome Sequencing Center for Infectious Disease"/>
            <person name="Wu L."/>
            <person name="Ma J."/>
        </authorList>
    </citation>
    <scope>NUCLEOTIDE SEQUENCE [LARGE SCALE GENOMIC DNA]</scope>
    <source>
        <strain evidence="4">CGMCC 1.12707</strain>
    </source>
</reference>
<proteinExistence type="predicted"/>
<dbReference type="Proteomes" id="UP000184120">
    <property type="component" value="Unassembled WGS sequence"/>
</dbReference>